<evidence type="ECO:0000259" key="2">
    <source>
        <dbReference type="PROSITE" id="PS51782"/>
    </source>
</evidence>
<dbReference type="EMBL" id="CP036402">
    <property type="protein sequence ID" value="QBI20969.1"/>
    <property type="molecule type" value="Genomic_DNA"/>
</dbReference>
<evidence type="ECO:0000313" key="4">
    <source>
        <dbReference type="Proteomes" id="UP000291469"/>
    </source>
</evidence>
<dbReference type="PANTHER" id="PTHR37423:SF2">
    <property type="entry name" value="MEMBRANE-BOUND LYTIC MUREIN TRANSGLYCOSYLASE C"/>
    <property type="match status" value="1"/>
</dbReference>
<feature type="chain" id="PRO_5038830820" evidence="1">
    <location>
        <begin position="26"/>
        <end position="221"/>
    </location>
</feature>
<dbReference type="AlphaFoldDB" id="A0A411YIL5"/>
<dbReference type="KEGG" id="erz:ER308_16235"/>
<dbReference type="CDD" id="cd00254">
    <property type="entry name" value="LT-like"/>
    <property type="match status" value="1"/>
</dbReference>
<dbReference type="Gene3D" id="1.10.530.10">
    <property type="match status" value="1"/>
</dbReference>
<dbReference type="PANTHER" id="PTHR37423">
    <property type="entry name" value="SOLUBLE LYTIC MUREIN TRANSGLYCOSYLASE-RELATED"/>
    <property type="match status" value="1"/>
</dbReference>
<dbReference type="Pfam" id="PF01476">
    <property type="entry name" value="LysM"/>
    <property type="match status" value="1"/>
</dbReference>
<dbReference type="CDD" id="cd00118">
    <property type="entry name" value="LysM"/>
    <property type="match status" value="1"/>
</dbReference>
<accession>A0A411YIL5</accession>
<dbReference type="Proteomes" id="UP000291469">
    <property type="component" value="Chromosome"/>
</dbReference>
<dbReference type="SMART" id="SM00257">
    <property type="entry name" value="LysM"/>
    <property type="match status" value="1"/>
</dbReference>
<dbReference type="InterPro" id="IPR036779">
    <property type="entry name" value="LysM_dom_sf"/>
</dbReference>
<dbReference type="InterPro" id="IPR008258">
    <property type="entry name" value="Transglycosylase_SLT_dom_1"/>
</dbReference>
<keyword evidence="4" id="KW-1185">Reference proteome</keyword>
<keyword evidence="1" id="KW-0732">Signal</keyword>
<proteinExistence type="predicted"/>
<evidence type="ECO:0000256" key="1">
    <source>
        <dbReference type="SAM" id="SignalP"/>
    </source>
</evidence>
<gene>
    <name evidence="3" type="ORF">ER308_16235</name>
</gene>
<organism evidence="3 4">
    <name type="scientific">Egibacter rhizosphaerae</name>
    <dbReference type="NCBI Taxonomy" id="1670831"/>
    <lineage>
        <taxon>Bacteria</taxon>
        <taxon>Bacillati</taxon>
        <taxon>Actinomycetota</taxon>
        <taxon>Nitriliruptoria</taxon>
        <taxon>Egibacterales</taxon>
        <taxon>Egibacteraceae</taxon>
        <taxon>Egibacter</taxon>
    </lineage>
</organism>
<dbReference type="SUPFAM" id="SSF53955">
    <property type="entry name" value="Lysozyme-like"/>
    <property type="match status" value="1"/>
</dbReference>
<dbReference type="InterPro" id="IPR018392">
    <property type="entry name" value="LysM"/>
</dbReference>
<dbReference type="OrthoDB" id="5244690at2"/>
<evidence type="ECO:0000313" key="3">
    <source>
        <dbReference type="EMBL" id="QBI20969.1"/>
    </source>
</evidence>
<dbReference type="SUPFAM" id="SSF54106">
    <property type="entry name" value="LysM domain"/>
    <property type="match status" value="1"/>
</dbReference>
<dbReference type="InterPro" id="IPR023346">
    <property type="entry name" value="Lysozyme-like_dom_sf"/>
</dbReference>
<dbReference type="Pfam" id="PF01464">
    <property type="entry name" value="SLT"/>
    <property type="match status" value="1"/>
</dbReference>
<feature type="signal peptide" evidence="1">
    <location>
        <begin position="1"/>
        <end position="25"/>
    </location>
</feature>
<sequence>MPRMRPRPPSTLPVIALAFAFAATAEYTVEPGDTLSGIAAEHGVSPAELAEANDLADHDLVLAGTTLRIPEARPGGSGASAPGGDGVPMSAPPAIGDLIERTAHEHGWSPAFVKAVAWQESGWQQQRVSSAGAVGIMQVMPGTGTFVSTRLAGEDLDLADSADNVRAGVLFLDHVHDLTGGDVELTLAGYYQGLASVERYGKFDDTRAYIDNVLALRERFR</sequence>
<dbReference type="RefSeq" id="WP_131155962.1">
    <property type="nucleotide sequence ID" value="NZ_CP036402.1"/>
</dbReference>
<protein>
    <submittedName>
        <fullName evidence="3">LysM peptidoglycan-binding domain-containing protein</fullName>
    </submittedName>
</protein>
<feature type="domain" description="LysM" evidence="2">
    <location>
        <begin position="25"/>
        <end position="69"/>
    </location>
</feature>
<dbReference type="PROSITE" id="PS51782">
    <property type="entry name" value="LYSM"/>
    <property type="match status" value="1"/>
</dbReference>
<reference evidence="3 4" key="1">
    <citation type="submission" date="2019-01" db="EMBL/GenBank/DDBJ databases">
        <title>Egibacter rhizosphaerae EGI 80759T.</title>
        <authorList>
            <person name="Chen D.-D."/>
            <person name="Tian Y."/>
            <person name="Jiao J.-Y."/>
            <person name="Zhang X.-T."/>
            <person name="Zhang Y.-G."/>
            <person name="Zhang Y."/>
            <person name="Xiao M."/>
            <person name="Shu W.-S."/>
            <person name="Li W.-J."/>
        </authorList>
    </citation>
    <scope>NUCLEOTIDE SEQUENCE [LARGE SCALE GENOMIC DNA]</scope>
    <source>
        <strain evidence="3 4">EGI 80759</strain>
    </source>
</reference>
<name>A0A411YIL5_9ACTN</name>
<dbReference type="Gene3D" id="3.10.350.10">
    <property type="entry name" value="LysM domain"/>
    <property type="match status" value="1"/>
</dbReference>